<accession>A0ABZ2B9P9</accession>
<keyword evidence="2" id="KW-1185">Reference proteome</keyword>
<protein>
    <submittedName>
        <fullName evidence="1">Uncharacterized protein</fullName>
    </submittedName>
</protein>
<sequence>MKNELKIGKHGIKLSEKDKIDAILAQVNGRASRFVANRPDVERAAEKAEARLEAARLPQALRVGCRVEFISGGPGAKAYEYAAAGTKVQIVRAREGWRLVEANRTSVHPRQREKLTITVSANVAEEIKVRSLEDLRIAA</sequence>
<reference evidence="1" key="1">
    <citation type="submission" date="2023-08" db="EMBL/GenBank/DDBJ databases">
        <title>Complete genome sequence of Sinorhizobium chiapanecum ITTG S70 isolated from Acaciella angustissima nodules in Chiapas-Mexico.</title>
        <authorList>
            <person name="Rincon-Rosales R."/>
            <person name="Rogel M.A."/>
            <person name="Rincon-Medina C.I."/>
            <person name="Guerrero G."/>
            <person name="Manzano-Gomez L.A."/>
            <person name="Lopez-Lopez A."/>
            <person name="Rincon Molina F.A."/>
            <person name="Martinez-Romero E."/>
        </authorList>
    </citation>
    <scope>NUCLEOTIDE SEQUENCE</scope>
    <source>
        <strain evidence="1">ITTG S70</strain>
    </source>
</reference>
<dbReference type="Proteomes" id="UP001432360">
    <property type="component" value="Chromosome"/>
</dbReference>
<evidence type="ECO:0000313" key="1">
    <source>
        <dbReference type="EMBL" id="WVT04229.1"/>
    </source>
</evidence>
<evidence type="ECO:0000313" key="2">
    <source>
        <dbReference type="Proteomes" id="UP001432360"/>
    </source>
</evidence>
<dbReference type="RefSeq" id="WP_331373412.1">
    <property type="nucleotide sequence ID" value="NZ_CP133148.1"/>
</dbReference>
<gene>
    <name evidence="1" type="ORF">RB548_02090</name>
</gene>
<name>A0ABZ2B9P9_9HYPH</name>
<proteinExistence type="predicted"/>
<organism evidence="1 2">
    <name type="scientific">Sinorhizobium chiapasense</name>
    <dbReference type="NCBI Taxonomy" id="501572"/>
    <lineage>
        <taxon>Bacteria</taxon>
        <taxon>Pseudomonadati</taxon>
        <taxon>Pseudomonadota</taxon>
        <taxon>Alphaproteobacteria</taxon>
        <taxon>Hyphomicrobiales</taxon>
        <taxon>Rhizobiaceae</taxon>
        <taxon>Sinorhizobium/Ensifer group</taxon>
        <taxon>Sinorhizobium</taxon>
    </lineage>
</organism>
<dbReference type="EMBL" id="CP133148">
    <property type="protein sequence ID" value="WVT04229.1"/>
    <property type="molecule type" value="Genomic_DNA"/>
</dbReference>